<reference evidence="1" key="2">
    <citation type="journal article" date="2015" name="Fish Shellfish Immunol.">
        <title>Early steps in the European eel (Anguilla anguilla)-Vibrio vulnificus interaction in the gills: Role of the RtxA13 toxin.</title>
        <authorList>
            <person name="Callol A."/>
            <person name="Pajuelo D."/>
            <person name="Ebbesson L."/>
            <person name="Teles M."/>
            <person name="MacKenzie S."/>
            <person name="Amaro C."/>
        </authorList>
    </citation>
    <scope>NUCLEOTIDE SEQUENCE</scope>
</reference>
<sequence length="35" mass="4255">MIQYFCEHSFQLLPLQDPPTHKNTLVKIYFHSSYK</sequence>
<dbReference type="EMBL" id="GBXM01026692">
    <property type="protein sequence ID" value="JAH81885.1"/>
    <property type="molecule type" value="Transcribed_RNA"/>
</dbReference>
<dbReference type="AlphaFoldDB" id="A0A0E9VX60"/>
<organism evidence="1">
    <name type="scientific">Anguilla anguilla</name>
    <name type="common">European freshwater eel</name>
    <name type="synonym">Muraena anguilla</name>
    <dbReference type="NCBI Taxonomy" id="7936"/>
    <lineage>
        <taxon>Eukaryota</taxon>
        <taxon>Metazoa</taxon>
        <taxon>Chordata</taxon>
        <taxon>Craniata</taxon>
        <taxon>Vertebrata</taxon>
        <taxon>Euteleostomi</taxon>
        <taxon>Actinopterygii</taxon>
        <taxon>Neopterygii</taxon>
        <taxon>Teleostei</taxon>
        <taxon>Anguilliformes</taxon>
        <taxon>Anguillidae</taxon>
        <taxon>Anguilla</taxon>
    </lineage>
</organism>
<evidence type="ECO:0000313" key="1">
    <source>
        <dbReference type="EMBL" id="JAH81885.1"/>
    </source>
</evidence>
<proteinExistence type="predicted"/>
<name>A0A0E9VX60_ANGAN</name>
<protein>
    <submittedName>
        <fullName evidence="1">Uncharacterized protein</fullName>
    </submittedName>
</protein>
<accession>A0A0E9VX60</accession>
<reference evidence="1" key="1">
    <citation type="submission" date="2014-11" db="EMBL/GenBank/DDBJ databases">
        <authorList>
            <person name="Amaro Gonzalez C."/>
        </authorList>
    </citation>
    <scope>NUCLEOTIDE SEQUENCE</scope>
</reference>